<proteinExistence type="predicted"/>
<evidence type="ECO:0000256" key="1">
    <source>
        <dbReference type="ARBA" id="ARBA00004251"/>
    </source>
</evidence>
<dbReference type="EC" id="2.7.10.1" evidence="2"/>
<organism evidence="17">
    <name type="scientific">Capitella teleta</name>
    <name type="common">Polychaete worm</name>
    <dbReference type="NCBI Taxonomy" id="283909"/>
    <lineage>
        <taxon>Eukaryota</taxon>
        <taxon>Metazoa</taxon>
        <taxon>Spiralia</taxon>
        <taxon>Lophotrochozoa</taxon>
        <taxon>Annelida</taxon>
        <taxon>Polychaeta</taxon>
        <taxon>Sedentaria</taxon>
        <taxon>Scolecida</taxon>
        <taxon>Capitellidae</taxon>
        <taxon>Capitella</taxon>
    </lineage>
</organism>
<keyword evidence="13" id="KW-1015">Disulfide bond</keyword>
<gene>
    <name evidence="17" type="ORF">CAPTEDRAFT_199546</name>
</gene>
<keyword evidence="9" id="KW-0067">ATP-binding</keyword>
<dbReference type="Proteomes" id="UP000014760">
    <property type="component" value="Unassembled WGS sequence"/>
</dbReference>
<dbReference type="EMBL" id="AMQN01006965">
    <property type="status" value="NOT_ANNOTATED_CDS"/>
    <property type="molecule type" value="Genomic_DNA"/>
</dbReference>
<dbReference type="OrthoDB" id="6161236at2759"/>
<evidence type="ECO:0000256" key="7">
    <source>
        <dbReference type="ARBA" id="ARBA00022741"/>
    </source>
</evidence>
<dbReference type="Pfam" id="PF12810">
    <property type="entry name" value="ALK_LTK_GRD"/>
    <property type="match status" value="1"/>
</dbReference>
<evidence type="ECO:0000313" key="17">
    <source>
        <dbReference type="EMBL" id="ELU07737.1"/>
    </source>
</evidence>
<comment type="subcellular location">
    <subcellularLocation>
        <location evidence="1">Cell membrane</location>
        <topology evidence="1">Single-pass type I membrane protein</topology>
    </subcellularLocation>
</comment>
<keyword evidence="11" id="KW-0472">Membrane</keyword>
<evidence type="ECO:0000256" key="13">
    <source>
        <dbReference type="ARBA" id="ARBA00023157"/>
    </source>
</evidence>
<keyword evidence="12" id="KW-0829">Tyrosine-protein kinase</keyword>
<name>R7UUX8_CAPTE</name>
<sequence>MTGFPFKPCASTGREGPTRYQCNSAYIERTYKVNVIDSGHLKGVQEWTVPDTTTYSITALGASGGIGVLNTEPSKGAYAHAKFNLTAGEKIYMLVGQRGEDACSPLRSDIGQGNITGKLSGDELLAWN</sequence>
<keyword evidence="3" id="KW-1003">Cell membrane</keyword>
<dbReference type="STRING" id="283909.R7UUX8"/>
<evidence type="ECO:0000256" key="12">
    <source>
        <dbReference type="ARBA" id="ARBA00023137"/>
    </source>
</evidence>
<dbReference type="OMA" id="WIVFCTS"/>
<evidence type="ECO:0000256" key="2">
    <source>
        <dbReference type="ARBA" id="ARBA00011902"/>
    </source>
</evidence>
<keyword evidence="14" id="KW-0675">Receptor</keyword>
<evidence type="ECO:0000256" key="9">
    <source>
        <dbReference type="ARBA" id="ARBA00022840"/>
    </source>
</evidence>
<keyword evidence="15" id="KW-0325">Glycoprotein</keyword>
<reference evidence="17 19" key="2">
    <citation type="journal article" date="2013" name="Nature">
        <title>Insights into bilaterian evolution from three spiralian genomes.</title>
        <authorList>
            <person name="Simakov O."/>
            <person name="Marletaz F."/>
            <person name="Cho S.J."/>
            <person name="Edsinger-Gonzales E."/>
            <person name="Havlak P."/>
            <person name="Hellsten U."/>
            <person name="Kuo D.H."/>
            <person name="Larsson T."/>
            <person name="Lv J."/>
            <person name="Arendt D."/>
            <person name="Savage R."/>
            <person name="Osoegawa K."/>
            <person name="de Jong P."/>
            <person name="Grimwood J."/>
            <person name="Chapman J.A."/>
            <person name="Shapiro H."/>
            <person name="Aerts A."/>
            <person name="Otillar R.P."/>
            <person name="Terry A.Y."/>
            <person name="Boore J.L."/>
            <person name="Grigoriev I.V."/>
            <person name="Lindberg D.R."/>
            <person name="Seaver E.C."/>
            <person name="Weisblat D.A."/>
            <person name="Putnam N.H."/>
            <person name="Rokhsar D.S."/>
        </authorList>
    </citation>
    <scope>NUCLEOTIDE SEQUENCE</scope>
    <source>
        <strain evidence="17 19">I ESC-2004</strain>
    </source>
</reference>
<reference evidence="18" key="3">
    <citation type="submission" date="2015-06" db="UniProtKB">
        <authorList>
            <consortium name="EnsemblMetazoa"/>
        </authorList>
    </citation>
    <scope>IDENTIFICATION</scope>
</reference>
<evidence type="ECO:0000256" key="6">
    <source>
        <dbReference type="ARBA" id="ARBA00022729"/>
    </source>
</evidence>
<dbReference type="EnsemblMetazoa" id="CapteT199546">
    <property type="protein sequence ID" value="CapteP199546"/>
    <property type="gene ID" value="CapteG199546"/>
</dbReference>
<dbReference type="AlphaFoldDB" id="R7UUX8"/>
<evidence type="ECO:0000256" key="8">
    <source>
        <dbReference type="ARBA" id="ARBA00022777"/>
    </source>
</evidence>
<evidence type="ECO:0000256" key="10">
    <source>
        <dbReference type="ARBA" id="ARBA00022989"/>
    </source>
</evidence>
<evidence type="ECO:0000256" key="4">
    <source>
        <dbReference type="ARBA" id="ARBA00022679"/>
    </source>
</evidence>
<feature type="domain" description="ALK/LTK-like glycine-rich" evidence="16">
    <location>
        <begin position="53"/>
        <end position="111"/>
    </location>
</feature>
<evidence type="ECO:0000313" key="18">
    <source>
        <dbReference type="EnsemblMetazoa" id="CapteP199546"/>
    </source>
</evidence>
<keyword evidence="7" id="KW-0547">Nucleotide-binding</keyword>
<dbReference type="HOGENOM" id="CLU_1961653_0_0_1"/>
<evidence type="ECO:0000256" key="3">
    <source>
        <dbReference type="ARBA" id="ARBA00022475"/>
    </source>
</evidence>
<evidence type="ECO:0000256" key="5">
    <source>
        <dbReference type="ARBA" id="ARBA00022692"/>
    </source>
</evidence>
<evidence type="ECO:0000256" key="15">
    <source>
        <dbReference type="ARBA" id="ARBA00023180"/>
    </source>
</evidence>
<keyword evidence="8" id="KW-0418">Kinase</keyword>
<dbReference type="GO" id="GO:0005886">
    <property type="term" value="C:plasma membrane"/>
    <property type="evidence" value="ECO:0007669"/>
    <property type="project" value="UniProtKB-SubCell"/>
</dbReference>
<dbReference type="InterPro" id="IPR055163">
    <property type="entry name" value="ALK/LTK-like_GRD"/>
</dbReference>
<keyword evidence="10" id="KW-1133">Transmembrane helix</keyword>
<keyword evidence="19" id="KW-1185">Reference proteome</keyword>
<dbReference type="GO" id="GO:0005524">
    <property type="term" value="F:ATP binding"/>
    <property type="evidence" value="ECO:0007669"/>
    <property type="project" value="UniProtKB-KW"/>
</dbReference>
<keyword evidence="5" id="KW-0812">Transmembrane</keyword>
<evidence type="ECO:0000259" key="16">
    <source>
        <dbReference type="Pfam" id="PF12810"/>
    </source>
</evidence>
<evidence type="ECO:0000313" key="19">
    <source>
        <dbReference type="Proteomes" id="UP000014760"/>
    </source>
</evidence>
<accession>R7UUX8</accession>
<keyword evidence="6" id="KW-0732">Signal</keyword>
<reference evidence="19" key="1">
    <citation type="submission" date="2012-12" db="EMBL/GenBank/DDBJ databases">
        <authorList>
            <person name="Hellsten U."/>
            <person name="Grimwood J."/>
            <person name="Chapman J.A."/>
            <person name="Shapiro H."/>
            <person name="Aerts A."/>
            <person name="Otillar R.P."/>
            <person name="Terry A.Y."/>
            <person name="Boore J.L."/>
            <person name="Simakov O."/>
            <person name="Marletaz F."/>
            <person name="Cho S.-J."/>
            <person name="Edsinger-Gonzales E."/>
            <person name="Havlak P."/>
            <person name="Kuo D.-H."/>
            <person name="Larsson T."/>
            <person name="Lv J."/>
            <person name="Arendt D."/>
            <person name="Savage R."/>
            <person name="Osoegawa K."/>
            <person name="de Jong P."/>
            <person name="Lindberg D.R."/>
            <person name="Seaver E.C."/>
            <person name="Weisblat D.A."/>
            <person name="Putnam N.H."/>
            <person name="Grigoriev I.V."/>
            <person name="Rokhsar D.S."/>
        </authorList>
    </citation>
    <scope>NUCLEOTIDE SEQUENCE</scope>
    <source>
        <strain evidence="19">I ESC-2004</strain>
    </source>
</reference>
<dbReference type="EMBL" id="KB299620">
    <property type="protein sequence ID" value="ELU07737.1"/>
    <property type="molecule type" value="Genomic_DNA"/>
</dbReference>
<evidence type="ECO:0000256" key="11">
    <source>
        <dbReference type="ARBA" id="ARBA00023136"/>
    </source>
</evidence>
<protein>
    <recommendedName>
        <fullName evidence="2">receptor protein-tyrosine kinase</fullName>
        <ecNumber evidence="2">2.7.10.1</ecNumber>
    </recommendedName>
</protein>
<dbReference type="GO" id="GO:0004714">
    <property type="term" value="F:transmembrane receptor protein tyrosine kinase activity"/>
    <property type="evidence" value="ECO:0007669"/>
    <property type="project" value="UniProtKB-EC"/>
</dbReference>
<evidence type="ECO:0000256" key="14">
    <source>
        <dbReference type="ARBA" id="ARBA00023170"/>
    </source>
</evidence>
<keyword evidence="4" id="KW-0808">Transferase</keyword>